<dbReference type="AlphaFoldDB" id="A0A9P8XPU8"/>
<keyword evidence="2" id="KW-1185">Reference proteome</keyword>
<dbReference type="GeneID" id="70185615"/>
<proteinExistence type="predicted"/>
<dbReference type="EMBL" id="JAGTJQ010000018">
    <property type="protein sequence ID" value="KAH7009400.1"/>
    <property type="molecule type" value="Genomic_DNA"/>
</dbReference>
<dbReference type="Proteomes" id="UP000756346">
    <property type="component" value="Unassembled WGS sequence"/>
</dbReference>
<evidence type="ECO:0000313" key="1">
    <source>
        <dbReference type="EMBL" id="KAH7009400.1"/>
    </source>
</evidence>
<sequence length="58" mass="6338">MCTKTVSVTIYTCGDRFEEDVSFDSCDNTSAAGHSVTTKHLGSSRKRTKCGRFNCSNP</sequence>
<organism evidence="1 2">
    <name type="scientific">Microdochium trichocladiopsis</name>
    <dbReference type="NCBI Taxonomy" id="1682393"/>
    <lineage>
        <taxon>Eukaryota</taxon>
        <taxon>Fungi</taxon>
        <taxon>Dikarya</taxon>
        <taxon>Ascomycota</taxon>
        <taxon>Pezizomycotina</taxon>
        <taxon>Sordariomycetes</taxon>
        <taxon>Xylariomycetidae</taxon>
        <taxon>Xylariales</taxon>
        <taxon>Microdochiaceae</taxon>
        <taxon>Microdochium</taxon>
    </lineage>
</organism>
<comment type="caution">
    <text evidence="1">The sequence shown here is derived from an EMBL/GenBank/DDBJ whole genome shotgun (WGS) entry which is preliminary data.</text>
</comment>
<name>A0A9P8XPU8_9PEZI</name>
<dbReference type="RefSeq" id="XP_046004028.1">
    <property type="nucleotide sequence ID" value="XM_046156069.1"/>
</dbReference>
<evidence type="ECO:0000313" key="2">
    <source>
        <dbReference type="Proteomes" id="UP000756346"/>
    </source>
</evidence>
<protein>
    <submittedName>
        <fullName evidence="1">Uncharacterized protein</fullName>
    </submittedName>
</protein>
<reference evidence="1" key="1">
    <citation type="journal article" date="2021" name="Nat. Commun.">
        <title>Genetic determinants of endophytism in the Arabidopsis root mycobiome.</title>
        <authorList>
            <person name="Mesny F."/>
            <person name="Miyauchi S."/>
            <person name="Thiergart T."/>
            <person name="Pickel B."/>
            <person name="Atanasova L."/>
            <person name="Karlsson M."/>
            <person name="Huettel B."/>
            <person name="Barry K.W."/>
            <person name="Haridas S."/>
            <person name="Chen C."/>
            <person name="Bauer D."/>
            <person name="Andreopoulos W."/>
            <person name="Pangilinan J."/>
            <person name="LaButti K."/>
            <person name="Riley R."/>
            <person name="Lipzen A."/>
            <person name="Clum A."/>
            <person name="Drula E."/>
            <person name="Henrissat B."/>
            <person name="Kohler A."/>
            <person name="Grigoriev I.V."/>
            <person name="Martin F.M."/>
            <person name="Hacquard S."/>
        </authorList>
    </citation>
    <scope>NUCLEOTIDE SEQUENCE</scope>
    <source>
        <strain evidence="1">MPI-CAGE-CH-0230</strain>
    </source>
</reference>
<gene>
    <name evidence="1" type="ORF">B0I36DRAFT_342265</name>
</gene>
<accession>A0A9P8XPU8</accession>